<feature type="transmembrane region" description="Helical" evidence="6">
    <location>
        <begin position="37"/>
        <end position="55"/>
    </location>
</feature>
<dbReference type="SUPFAM" id="SSF103481">
    <property type="entry name" value="Multidrug resistance efflux transporter EmrE"/>
    <property type="match status" value="1"/>
</dbReference>
<keyword evidence="8" id="KW-1185">Reference proteome</keyword>
<protein>
    <submittedName>
        <fullName evidence="7">Uncharacterized protein</fullName>
    </submittedName>
</protein>
<evidence type="ECO:0000256" key="2">
    <source>
        <dbReference type="ARBA" id="ARBA00022475"/>
    </source>
</evidence>
<dbReference type="GO" id="GO:0005886">
    <property type="term" value="C:plasma membrane"/>
    <property type="evidence" value="ECO:0007669"/>
    <property type="project" value="TreeGrafter"/>
</dbReference>
<dbReference type="Proteomes" id="UP000825935">
    <property type="component" value="Chromosome 25"/>
</dbReference>
<comment type="caution">
    <text evidence="7">The sequence shown here is derived from an EMBL/GenBank/DDBJ whole genome shotgun (WGS) entry which is preliminary data.</text>
</comment>
<evidence type="ECO:0000313" key="7">
    <source>
        <dbReference type="EMBL" id="KAH7298541.1"/>
    </source>
</evidence>
<evidence type="ECO:0000313" key="8">
    <source>
        <dbReference type="Proteomes" id="UP000825935"/>
    </source>
</evidence>
<dbReference type="InterPro" id="IPR003844">
    <property type="entry name" value="UPF0060"/>
</dbReference>
<sequence>MKYASSEAALAIFLFVAAAVCEICGGWLVWKWRREGGIWVYLILGAIVLVAFGIIPTFQRQDFGRTYAAYGGFFILLSLFWGWAVDGNKPDMWDWVGAAVAIAGACIIMFVPRTY</sequence>
<dbReference type="Pfam" id="PF02694">
    <property type="entry name" value="UPF0060"/>
    <property type="match status" value="1"/>
</dbReference>
<keyword evidence="2" id="KW-1003">Cell membrane</keyword>
<keyword evidence="5 6" id="KW-0472">Membrane</keyword>
<dbReference type="EMBL" id="CM035430">
    <property type="protein sequence ID" value="KAH7298541.1"/>
    <property type="molecule type" value="Genomic_DNA"/>
</dbReference>
<dbReference type="Gene3D" id="1.10.3730.20">
    <property type="match status" value="1"/>
</dbReference>
<dbReference type="PANTHER" id="PTHR36116:SF1">
    <property type="entry name" value="UPF0060 MEMBRANE PROTEIN YNFA"/>
    <property type="match status" value="1"/>
</dbReference>
<dbReference type="AlphaFoldDB" id="A0A8T2RRF2"/>
<evidence type="ECO:0000256" key="4">
    <source>
        <dbReference type="ARBA" id="ARBA00022989"/>
    </source>
</evidence>
<dbReference type="NCBIfam" id="NF002586">
    <property type="entry name" value="PRK02237.1"/>
    <property type="match status" value="1"/>
</dbReference>
<reference evidence="7" key="1">
    <citation type="submission" date="2021-08" db="EMBL/GenBank/DDBJ databases">
        <title>WGS assembly of Ceratopteris richardii.</title>
        <authorList>
            <person name="Marchant D.B."/>
            <person name="Chen G."/>
            <person name="Jenkins J."/>
            <person name="Shu S."/>
            <person name="Leebens-Mack J."/>
            <person name="Grimwood J."/>
            <person name="Schmutz J."/>
            <person name="Soltis P."/>
            <person name="Soltis D."/>
            <person name="Chen Z.-H."/>
        </authorList>
    </citation>
    <scope>NUCLEOTIDE SEQUENCE</scope>
    <source>
        <strain evidence="7">Whitten #5841</strain>
        <tissue evidence="7">Leaf</tissue>
    </source>
</reference>
<feature type="transmembrane region" description="Helical" evidence="6">
    <location>
        <begin position="67"/>
        <end position="86"/>
    </location>
</feature>
<dbReference type="OMA" id="WLVIKQG"/>
<dbReference type="OrthoDB" id="65622at2759"/>
<dbReference type="InterPro" id="IPR037185">
    <property type="entry name" value="EmrE-like"/>
</dbReference>
<proteinExistence type="inferred from homology"/>
<dbReference type="PANTHER" id="PTHR36116">
    <property type="entry name" value="UPF0060 MEMBRANE PROTEIN YNFA"/>
    <property type="match status" value="1"/>
</dbReference>
<name>A0A8T2RRF2_CERRI</name>
<evidence type="ECO:0000256" key="5">
    <source>
        <dbReference type="ARBA" id="ARBA00023136"/>
    </source>
</evidence>
<organism evidence="7 8">
    <name type="scientific">Ceratopteris richardii</name>
    <name type="common">Triangle waterfern</name>
    <dbReference type="NCBI Taxonomy" id="49495"/>
    <lineage>
        <taxon>Eukaryota</taxon>
        <taxon>Viridiplantae</taxon>
        <taxon>Streptophyta</taxon>
        <taxon>Embryophyta</taxon>
        <taxon>Tracheophyta</taxon>
        <taxon>Polypodiopsida</taxon>
        <taxon>Polypodiidae</taxon>
        <taxon>Polypodiales</taxon>
        <taxon>Pteridineae</taxon>
        <taxon>Pteridaceae</taxon>
        <taxon>Parkerioideae</taxon>
        <taxon>Ceratopteris</taxon>
    </lineage>
</organism>
<evidence type="ECO:0000256" key="1">
    <source>
        <dbReference type="ARBA" id="ARBA00004141"/>
    </source>
</evidence>
<comment type="subcellular location">
    <subcellularLocation>
        <location evidence="1">Membrane</location>
        <topology evidence="1">Multi-pass membrane protein</topology>
    </subcellularLocation>
</comment>
<feature type="transmembrane region" description="Helical" evidence="6">
    <location>
        <begin position="92"/>
        <end position="111"/>
    </location>
</feature>
<gene>
    <name evidence="7" type="ORF">KP509_25G048300</name>
</gene>
<evidence type="ECO:0000256" key="6">
    <source>
        <dbReference type="SAM" id="Phobius"/>
    </source>
</evidence>
<accession>A0A8T2RRF2</accession>
<dbReference type="HAMAP" id="MF_00010">
    <property type="entry name" value="UPF0060"/>
    <property type="match status" value="1"/>
</dbReference>
<keyword evidence="3 6" id="KW-0812">Transmembrane</keyword>
<evidence type="ECO:0000256" key="3">
    <source>
        <dbReference type="ARBA" id="ARBA00022692"/>
    </source>
</evidence>
<keyword evidence="4 6" id="KW-1133">Transmembrane helix</keyword>